<accession>A0A1Y5P9X6</accession>
<feature type="region of interest" description="Disordered" evidence="1">
    <location>
        <begin position="99"/>
        <end position="139"/>
    </location>
</feature>
<name>A0A1Y5P9X6_9MYCO</name>
<evidence type="ECO:0000256" key="1">
    <source>
        <dbReference type="SAM" id="MobiDB-lite"/>
    </source>
</evidence>
<gene>
    <name evidence="2" type="ORF">MHPYR_230094</name>
</gene>
<dbReference type="AlphaFoldDB" id="A0A1Y5P9X6"/>
<protein>
    <submittedName>
        <fullName evidence="2">Uncharacterized protein</fullName>
    </submittedName>
</protein>
<sequence>MGSAGRWIRFDGTDPAAAVFAALSFAGAGAAAADSDRALLTESPTSGWLELPTPDDLLPDADSLVVGEVSAPAELGFGFRVEEPFGAPDLEAGRAEWAPVDELPDVAPPSAAVSARATPEPVARAAPTPRLSAPTPSQE</sequence>
<proteinExistence type="predicted"/>
<reference evidence="2" key="1">
    <citation type="submission" date="2016-03" db="EMBL/GenBank/DDBJ databases">
        <authorList>
            <person name="Ploux O."/>
        </authorList>
    </citation>
    <scope>NUCLEOTIDE SEQUENCE</scope>
    <source>
        <strain evidence="2">UC10</strain>
    </source>
</reference>
<organism evidence="2">
    <name type="scientific">uncultured Mycobacterium sp</name>
    <dbReference type="NCBI Taxonomy" id="171292"/>
    <lineage>
        <taxon>Bacteria</taxon>
        <taxon>Bacillati</taxon>
        <taxon>Actinomycetota</taxon>
        <taxon>Actinomycetes</taxon>
        <taxon>Mycobacteriales</taxon>
        <taxon>Mycobacteriaceae</taxon>
        <taxon>Mycobacterium</taxon>
        <taxon>environmental samples</taxon>
    </lineage>
</organism>
<evidence type="ECO:0000313" key="2">
    <source>
        <dbReference type="EMBL" id="SBS75524.1"/>
    </source>
</evidence>
<dbReference type="EMBL" id="FLQS01000016">
    <property type="protein sequence ID" value="SBS75524.1"/>
    <property type="molecule type" value="Genomic_DNA"/>
</dbReference>